<organism evidence="2 3">
    <name type="scientific">Chelatococcus asaccharovorans</name>
    <dbReference type="NCBI Taxonomy" id="28210"/>
    <lineage>
        <taxon>Bacteria</taxon>
        <taxon>Pseudomonadati</taxon>
        <taxon>Pseudomonadota</taxon>
        <taxon>Alphaproteobacteria</taxon>
        <taxon>Hyphomicrobiales</taxon>
        <taxon>Chelatococcaceae</taxon>
        <taxon>Chelatococcus</taxon>
    </lineage>
</organism>
<comment type="caution">
    <text evidence="2">The sequence shown here is derived from an EMBL/GenBank/DDBJ whole genome shotgun (WGS) entry which is preliminary data.</text>
</comment>
<proteinExistence type="predicted"/>
<keyword evidence="1" id="KW-0812">Transmembrane</keyword>
<evidence type="ECO:0008006" key="4">
    <source>
        <dbReference type="Google" id="ProtNLM"/>
    </source>
</evidence>
<keyword evidence="3" id="KW-1185">Reference proteome</keyword>
<evidence type="ECO:0000256" key="1">
    <source>
        <dbReference type="SAM" id="Phobius"/>
    </source>
</evidence>
<name>A0A2V3TYH7_9HYPH</name>
<protein>
    <recommendedName>
        <fullName evidence="4">DUF2937 family protein</fullName>
    </recommendedName>
</protein>
<feature type="transmembrane region" description="Helical" evidence="1">
    <location>
        <begin position="135"/>
        <end position="153"/>
    </location>
</feature>
<sequence>MISRTLGLATGLLAAVAGTQAPEFAQQYRQRLGGAIDELKGVVQRFDTDASAAGIDRGEALKRLAQSGDGFTARHGASMAQVTGRLARLEDQQQAFREAGPLWRLVVFAQSADPDITRNTWQDFEPATPVTAESFTIGGLAFFAGYGFIRAFAKPFHRRRRRPAATRA</sequence>
<gene>
    <name evidence="2" type="ORF">C7450_11134</name>
</gene>
<reference evidence="2 3" key="1">
    <citation type="submission" date="2018-05" db="EMBL/GenBank/DDBJ databases">
        <title>Genomic Encyclopedia of Type Strains, Phase IV (KMG-IV): sequencing the most valuable type-strain genomes for metagenomic binning, comparative biology and taxonomic classification.</title>
        <authorList>
            <person name="Goeker M."/>
        </authorList>
    </citation>
    <scope>NUCLEOTIDE SEQUENCE [LARGE SCALE GENOMIC DNA]</scope>
    <source>
        <strain evidence="2 3">DSM 6462</strain>
    </source>
</reference>
<accession>A0A2V3TYH7</accession>
<dbReference type="Pfam" id="PF11157">
    <property type="entry name" value="DUF2937"/>
    <property type="match status" value="1"/>
</dbReference>
<evidence type="ECO:0000313" key="2">
    <source>
        <dbReference type="EMBL" id="PXW54504.1"/>
    </source>
</evidence>
<evidence type="ECO:0000313" key="3">
    <source>
        <dbReference type="Proteomes" id="UP000248021"/>
    </source>
</evidence>
<keyword evidence="1" id="KW-1133">Transmembrane helix</keyword>
<dbReference type="RefSeq" id="WP_170147399.1">
    <property type="nucleotide sequence ID" value="NZ_CAKNFM010000006.1"/>
</dbReference>
<dbReference type="EMBL" id="QJJK01000011">
    <property type="protein sequence ID" value="PXW54504.1"/>
    <property type="molecule type" value="Genomic_DNA"/>
</dbReference>
<keyword evidence="1" id="KW-0472">Membrane</keyword>
<dbReference type="AlphaFoldDB" id="A0A2V3TYH7"/>
<dbReference type="InterPro" id="IPR022584">
    <property type="entry name" value="DUF2937"/>
</dbReference>
<dbReference type="Proteomes" id="UP000248021">
    <property type="component" value="Unassembled WGS sequence"/>
</dbReference>